<evidence type="ECO:0000313" key="3">
    <source>
        <dbReference type="Proteomes" id="UP000729402"/>
    </source>
</evidence>
<protein>
    <submittedName>
        <fullName evidence="2">Uncharacterized protein</fullName>
    </submittedName>
</protein>
<comment type="caution">
    <text evidence="2">The sequence shown here is derived from an EMBL/GenBank/DDBJ whole genome shotgun (WGS) entry which is preliminary data.</text>
</comment>
<name>A0A8J5VIK2_ZIZPA</name>
<keyword evidence="3" id="KW-1185">Reference proteome</keyword>
<dbReference type="Proteomes" id="UP000729402">
    <property type="component" value="Unassembled WGS sequence"/>
</dbReference>
<dbReference type="AlphaFoldDB" id="A0A8J5VIK2"/>
<accession>A0A8J5VIK2</accession>
<feature type="region of interest" description="Disordered" evidence="1">
    <location>
        <begin position="29"/>
        <end position="67"/>
    </location>
</feature>
<organism evidence="2 3">
    <name type="scientific">Zizania palustris</name>
    <name type="common">Northern wild rice</name>
    <dbReference type="NCBI Taxonomy" id="103762"/>
    <lineage>
        <taxon>Eukaryota</taxon>
        <taxon>Viridiplantae</taxon>
        <taxon>Streptophyta</taxon>
        <taxon>Embryophyta</taxon>
        <taxon>Tracheophyta</taxon>
        <taxon>Spermatophyta</taxon>
        <taxon>Magnoliopsida</taxon>
        <taxon>Liliopsida</taxon>
        <taxon>Poales</taxon>
        <taxon>Poaceae</taxon>
        <taxon>BOP clade</taxon>
        <taxon>Oryzoideae</taxon>
        <taxon>Oryzeae</taxon>
        <taxon>Zizaniinae</taxon>
        <taxon>Zizania</taxon>
    </lineage>
</organism>
<reference evidence="2" key="1">
    <citation type="journal article" date="2021" name="bioRxiv">
        <title>Whole Genome Assembly and Annotation of Northern Wild Rice, Zizania palustris L., Supports a Whole Genome Duplication in the Zizania Genus.</title>
        <authorList>
            <person name="Haas M."/>
            <person name="Kono T."/>
            <person name="Macchietto M."/>
            <person name="Millas R."/>
            <person name="McGilp L."/>
            <person name="Shao M."/>
            <person name="Duquette J."/>
            <person name="Hirsch C.N."/>
            <person name="Kimball J."/>
        </authorList>
    </citation>
    <scope>NUCLEOTIDE SEQUENCE</scope>
    <source>
        <tissue evidence="2">Fresh leaf tissue</tissue>
    </source>
</reference>
<evidence type="ECO:0000256" key="1">
    <source>
        <dbReference type="SAM" id="MobiDB-lite"/>
    </source>
</evidence>
<evidence type="ECO:0000313" key="2">
    <source>
        <dbReference type="EMBL" id="KAG8072422.1"/>
    </source>
</evidence>
<dbReference type="EMBL" id="JAAALK010000283">
    <property type="protein sequence ID" value="KAG8072422.1"/>
    <property type="molecule type" value="Genomic_DNA"/>
</dbReference>
<proteinExistence type="predicted"/>
<gene>
    <name evidence="2" type="ORF">GUJ93_ZPchr0006g41639</name>
</gene>
<reference evidence="2" key="2">
    <citation type="submission" date="2021-02" db="EMBL/GenBank/DDBJ databases">
        <authorList>
            <person name="Kimball J.A."/>
            <person name="Haas M.W."/>
            <person name="Macchietto M."/>
            <person name="Kono T."/>
            <person name="Duquette J."/>
            <person name="Shao M."/>
        </authorList>
    </citation>
    <scope>NUCLEOTIDE SEQUENCE</scope>
    <source>
        <tissue evidence="2">Fresh leaf tissue</tissue>
    </source>
</reference>
<sequence length="90" mass="9379">MPGGSKQSGPSGLCCFFPFPFVVSYPVHSPARKRKDLEAGARRRGKRGDSCLTPPPSETGAGRSASPLACSAPSFLAASIFRHAEVSTNA</sequence>